<dbReference type="Ensembl" id="ENSMALT00000019177.1">
    <property type="protein sequence ID" value="ENSMALP00000018805.1"/>
    <property type="gene ID" value="ENSMALG00000013130.1"/>
</dbReference>
<dbReference type="SUPFAM" id="SSF57850">
    <property type="entry name" value="RING/U-box"/>
    <property type="match status" value="1"/>
</dbReference>
<dbReference type="PROSITE" id="PS50089">
    <property type="entry name" value="ZF_RING_2"/>
    <property type="match status" value="1"/>
</dbReference>
<reference evidence="7" key="1">
    <citation type="submission" date="2025-08" db="UniProtKB">
        <authorList>
            <consortium name="Ensembl"/>
        </authorList>
    </citation>
    <scope>IDENTIFICATION</scope>
</reference>
<evidence type="ECO:0000256" key="2">
    <source>
        <dbReference type="ARBA" id="ARBA00022771"/>
    </source>
</evidence>
<dbReference type="RefSeq" id="XP_020471495.1">
    <property type="nucleotide sequence ID" value="XM_020615839.1"/>
</dbReference>
<feature type="region of interest" description="Disordered" evidence="5">
    <location>
        <begin position="39"/>
        <end position="81"/>
    </location>
</feature>
<dbReference type="Gene3D" id="3.30.40.10">
    <property type="entry name" value="Zinc/RING finger domain, C3HC4 (zinc finger)"/>
    <property type="match status" value="1"/>
</dbReference>
<evidence type="ECO:0000256" key="1">
    <source>
        <dbReference type="ARBA" id="ARBA00022723"/>
    </source>
</evidence>
<evidence type="ECO:0000256" key="4">
    <source>
        <dbReference type="PROSITE-ProRule" id="PRU00175"/>
    </source>
</evidence>
<keyword evidence="1" id="KW-0479">Metal-binding</keyword>
<dbReference type="PANTHER" id="PTHR46171:SF3">
    <property type="entry name" value="GH10160P"/>
    <property type="match status" value="1"/>
</dbReference>
<dbReference type="GO" id="GO:0061630">
    <property type="term" value="F:ubiquitin protein ligase activity"/>
    <property type="evidence" value="ECO:0007669"/>
    <property type="project" value="TreeGrafter"/>
</dbReference>
<accession>A0A3Q3JQ58</accession>
<sequence>MDEHGAVSPCSSERDSPGGLNRGFLLESPDLLHQDLATIIPETPSPQLRKRRRRGRVPEEHFSPVVFEDSPGPQHPTHSERGFLCKPKRRRLAAAMGERSVGFVPASSLRSLDSWLEAPLSTASCSSSSSSSSSSYLTPASEEEVEEVSLTVTDSTVVASRGCLTQRRQQNLMTASASLSSRSDSLSFLTTEERRWLNGEQGNTSTVTAEQIIISDDEEAVVRLVQMEEDEMLARSLQAQYDREEARSTHHQHHHHHHHHQGHYRYCPDMEPSWMSHMLAAVSPAVAFDNDLIGQRGRHGRGRRRNAMPEFSEDLQGNDYEALLEFEERQGAVVSKKLTQREIQRFPTKTFQAASSTRNTQCQICFSDYKEGDKLRMLPCFHDYHVQCIDRWLKDNTTCPICRANLADGDCLAPPAL</sequence>
<evidence type="ECO:0000313" key="7">
    <source>
        <dbReference type="Ensembl" id="ENSMALP00000018805.1"/>
    </source>
</evidence>
<keyword evidence="8" id="KW-1185">Reference proteome</keyword>
<feature type="domain" description="RING-type" evidence="6">
    <location>
        <begin position="362"/>
        <end position="403"/>
    </location>
</feature>
<dbReference type="SMART" id="SM00184">
    <property type="entry name" value="RING"/>
    <property type="match status" value="1"/>
</dbReference>
<dbReference type="AlphaFoldDB" id="A0A3Q3JQ58"/>
<name>A0A3Q3JQ58_MONAL</name>
<reference evidence="7" key="2">
    <citation type="submission" date="2025-09" db="UniProtKB">
        <authorList>
            <consortium name="Ensembl"/>
        </authorList>
    </citation>
    <scope>IDENTIFICATION</scope>
</reference>
<dbReference type="FunFam" id="3.30.40.10:FF:000922">
    <property type="entry name" value="RING finger protein 38"/>
    <property type="match status" value="1"/>
</dbReference>
<protein>
    <recommendedName>
        <fullName evidence="6">RING-type domain-containing protein</fullName>
    </recommendedName>
</protein>
<organism evidence="7 8">
    <name type="scientific">Monopterus albus</name>
    <name type="common">Swamp eel</name>
    <dbReference type="NCBI Taxonomy" id="43700"/>
    <lineage>
        <taxon>Eukaryota</taxon>
        <taxon>Metazoa</taxon>
        <taxon>Chordata</taxon>
        <taxon>Craniata</taxon>
        <taxon>Vertebrata</taxon>
        <taxon>Euteleostomi</taxon>
        <taxon>Actinopterygii</taxon>
        <taxon>Neopterygii</taxon>
        <taxon>Teleostei</taxon>
        <taxon>Neoteleostei</taxon>
        <taxon>Acanthomorphata</taxon>
        <taxon>Anabantaria</taxon>
        <taxon>Synbranchiformes</taxon>
        <taxon>Synbranchidae</taxon>
        <taxon>Monopterus</taxon>
    </lineage>
</organism>
<dbReference type="GO" id="GO:0008270">
    <property type="term" value="F:zinc ion binding"/>
    <property type="evidence" value="ECO:0007669"/>
    <property type="project" value="UniProtKB-KW"/>
</dbReference>
<dbReference type="GO" id="GO:0016567">
    <property type="term" value="P:protein ubiquitination"/>
    <property type="evidence" value="ECO:0007669"/>
    <property type="project" value="TreeGrafter"/>
</dbReference>
<evidence type="ECO:0000259" key="6">
    <source>
        <dbReference type="PROSITE" id="PS50089"/>
    </source>
</evidence>
<evidence type="ECO:0000256" key="3">
    <source>
        <dbReference type="ARBA" id="ARBA00022833"/>
    </source>
</evidence>
<dbReference type="RefSeq" id="XP_020471494.1">
    <property type="nucleotide sequence ID" value="XM_020615838.1"/>
</dbReference>
<dbReference type="PANTHER" id="PTHR46171">
    <property type="entry name" value="GH10160P"/>
    <property type="match status" value="1"/>
</dbReference>
<dbReference type="CDD" id="cd16472">
    <property type="entry name" value="RING-H2_RNF38-like"/>
    <property type="match status" value="1"/>
</dbReference>
<evidence type="ECO:0000313" key="8">
    <source>
        <dbReference type="Proteomes" id="UP000261600"/>
    </source>
</evidence>
<feature type="region of interest" description="Disordered" evidence="5">
    <location>
        <begin position="244"/>
        <end position="264"/>
    </location>
</feature>
<feature type="region of interest" description="Disordered" evidence="5">
    <location>
        <begin position="1"/>
        <end position="26"/>
    </location>
</feature>
<dbReference type="InterPro" id="IPR013083">
    <property type="entry name" value="Znf_RING/FYVE/PHD"/>
</dbReference>
<evidence type="ECO:0000256" key="5">
    <source>
        <dbReference type="SAM" id="MobiDB-lite"/>
    </source>
</evidence>
<dbReference type="Pfam" id="PF13639">
    <property type="entry name" value="zf-RING_2"/>
    <property type="match status" value="1"/>
</dbReference>
<feature type="compositionally biased region" description="Basic residues" evidence="5">
    <location>
        <begin position="249"/>
        <end position="263"/>
    </location>
</feature>
<dbReference type="STRING" id="43700.ENSMALP00000018805"/>
<keyword evidence="2 4" id="KW-0863">Zinc-finger</keyword>
<keyword evidence="3" id="KW-0862">Zinc</keyword>
<dbReference type="InterPro" id="IPR001841">
    <property type="entry name" value="Znf_RING"/>
</dbReference>
<dbReference type="Proteomes" id="UP000261600">
    <property type="component" value="Unplaced"/>
</dbReference>
<dbReference type="GeneID" id="109969146"/>
<proteinExistence type="predicted"/>